<dbReference type="AlphaFoldDB" id="A0A9W8HU63"/>
<accession>A0A9W8HU63</accession>
<dbReference type="CDD" id="cd12400">
    <property type="entry name" value="RRM_Nop6"/>
    <property type="match status" value="1"/>
</dbReference>
<dbReference type="SUPFAM" id="SSF54928">
    <property type="entry name" value="RNA-binding domain, RBD"/>
    <property type="match status" value="1"/>
</dbReference>
<gene>
    <name evidence="5" type="ORF">H4R20_003152</name>
</gene>
<feature type="compositionally biased region" description="Basic residues" evidence="3">
    <location>
        <begin position="217"/>
        <end position="229"/>
    </location>
</feature>
<dbReference type="InterPro" id="IPR035979">
    <property type="entry name" value="RBD_domain_sf"/>
</dbReference>
<feature type="compositionally biased region" description="Basic and acidic residues" evidence="3">
    <location>
        <begin position="15"/>
        <end position="27"/>
    </location>
</feature>
<feature type="domain" description="RRM" evidence="4">
    <location>
        <begin position="70"/>
        <end position="146"/>
    </location>
</feature>
<dbReference type="Gene3D" id="3.30.70.330">
    <property type="match status" value="1"/>
</dbReference>
<dbReference type="PANTHER" id="PTHR23236:SF51">
    <property type="entry name" value="NUCLEOLAR PROTEIN 6"/>
    <property type="match status" value="1"/>
</dbReference>
<evidence type="ECO:0000313" key="6">
    <source>
        <dbReference type="Proteomes" id="UP001140094"/>
    </source>
</evidence>
<sequence length="229" mass="25113">MPLSKKQRKALLFRGKLDKPVKKDRGAVSETTTADTPDNGAQERAEEGDVVANEGKNGMQTVGPGGAVRFIVFVGNLPFSSTADDLRKFLKKANPISVRLITNKETGKSRGFAFVEFGSSADMRCALMFHHHKLGGKKINVDLTAGGGGNSENRKKKIKRRRDELEQERKSGDISKRRKPNSTTATKAKGCETGDYTAEKVSHVDTEPEQSANTSKKPNRRKRGRGSQK</sequence>
<dbReference type="InterPro" id="IPR000504">
    <property type="entry name" value="RRM_dom"/>
</dbReference>
<feature type="compositionally biased region" description="Basic and acidic residues" evidence="3">
    <location>
        <begin position="189"/>
        <end position="206"/>
    </location>
</feature>
<dbReference type="PANTHER" id="PTHR23236">
    <property type="entry name" value="EUKARYOTIC TRANSLATION INITIATION FACTOR 4B/4H"/>
    <property type="match status" value="1"/>
</dbReference>
<evidence type="ECO:0000313" key="5">
    <source>
        <dbReference type="EMBL" id="KAJ2802766.1"/>
    </source>
</evidence>
<evidence type="ECO:0000256" key="3">
    <source>
        <dbReference type="SAM" id="MobiDB-lite"/>
    </source>
</evidence>
<feature type="compositionally biased region" description="Basic and acidic residues" evidence="3">
    <location>
        <begin position="161"/>
        <end position="175"/>
    </location>
</feature>
<dbReference type="OrthoDB" id="439808at2759"/>
<dbReference type="PROSITE" id="PS50102">
    <property type="entry name" value="RRM"/>
    <property type="match status" value="1"/>
</dbReference>
<organism evidence="5 6">
    <name type="scientific">Coemansia guatemalensis</name>
    <dbReference type="NCBI Taxonomy" id="2761395"/>
    <lineage>
        <taxon>Eukaryota</taxon>
        <taxon>Fungi</taxon>
        <taxon>Fungi incertae sedis</taxon>
        <taxon>Zoopagomycota</taxon>
        <taxon>Kickxellomycotina</taxon>
        <taxon>Kickxellomycetes</taxon>
        <taxon>Kickxellales</taxon>
        <taxon>Kickxellaceae</taxon>
        <taxon>Coemansia</taxon>
    </lineage>
</organism>
<feature type="region of interest" description="Disordered" evidence="3">
    <location>
        <begin position="13"/>
        <end position="47"/>
    </location>
</feature>
<dbReference type="InterPro" id="IPR012677">
    <property type="entry name" value="Nucleotide-bd_a/b_plait_sf"/>
</dbReference>
<proteinExistence type="predicted"/>
<keyword evidence="1 2" id="KW-0694">RNA-binding</keyword>
<feature type="region of interest" description="Disordered" evidence="3">
    <location>
        <begin position="139"/>
        <end position="229"/>
    </location>
</feature>
<evidence type="ECO:0000259" key="4">
    <source>
        <dbReference type="PROSITE" id="PS50102"/>
    </source>
</evidence>
<dbReference type="InterPro" id="IPR034228">
    <property type="entry name" value="Nop6_RRM"/>
</dbReference>
<dbReference type="SMART" id="SM00360">
    <property type="entry name" value="RRM"/>
    <property type="match status" value="1"/>
</dbReference>
<evidence type="ECO:0000256" key="2">
    <source>
        <dbReference type="PROSITE-ProRule" id="PRU00176"/>
    </source>
</evidence>
<evidence type="ECO:0000256" key="1">
    <source>
        <dbReference type="ARBA" id="ARBA00022884"/>
    </source>
</evidence>
<dbReference type="GO" id="GO:0019843">
    <property type="term" value="F:rRNA binding"/>
    <property type="evidence" value="ECO:0007669"/>
    <property type="project" value="TreeGrafter"/>
</dbReference>
<dbReference type="Proteomes" id="UP001140094">
    <property type="component" value="Unassembled WGS sequence"/>
</dbReference>
<dbReference type="EMBL" id="JANBUO010000613">
    <property type="protein sequence ID" value="KAJ2802766.1"/>
    <property type="molecule type" value="Genomic_DNA"/>
</dbReference>
<dbReference type="GO" id="GO:0042274">
    <property type="term" value="P:ribosomal small subunit biogenesis"/>
    <property type="evidence" value="ECO:0007669"/>
    <property type="project" value="TreeGrafter"/>
</dbReference>
<comment type="caution">
    <text evidence="5">The sequence shown here is derived from an EMBL/GenBank/DDBJ whole genome shotgun (WGS) entry which is preliminary data.</text>
</comment>
<name>A0A9W8HU63_9FUNG</name>
<keyword evidence="6" id="KW-1185">Reference proteome</keyword>
<protein>
    <recommendedName>
        <fullName evidence="4">RRM domain-containing protein</fullName>
    </recommendedName>
</protein>
<dbReference type="GO" id="GO:0005730">
    <property type="term" value="C:nucleolus"/>
    <property type="evidence" value="ECO:0007669"/>
    <property type="project" value="TreeGrafter"/>
</dbReference>
<reference evidence="5" key="1">
    <citation type="submission" date="2022-07" db="EMBL/GenBank/DDBJ databases">
        <title>Phylogenomic reconstructions and comparative analyses of Kickxellomycotina fungi.</title>
        <authorList>
            <person name="Reynolds N.K."/>
            <person name="Stajich J.E."/>
            <person name="Barry K."/>
            <person name="Grigoriev I.V."/>
            <person name="Crous P."/>
            <person name="Smith M.E."/>
        </authorList>
    </citation>
    <scope>NUCLEOTIDE SEQUENCE</scope>
    <source>
        <strain evidence="5">NRRL 1565</strain>
    </source>
</reference>
<dbReference type="Pfam" id="PF00076">
    <property type="entry name" value="RRM_1"/>
    <property type="match status" value="1"/>
</dbReference>